<organism evidence="1 2">
    <name type="scientific">Rehmannia glutinosa</name>
    <name type="common">Chinese foxglove</name>
    <dbReference type="NCBI Taxonomy" id="99300"/>
    <lineage>
        <taxon>Eukaryota</taxon>
        <taxon>Viridiplantae</taxon>
        <taxon>Streptophyta</taxon>
        <taxon>Embryophyta</taxon>
        <taxon>Tracheophyta</taxon>
        <taxon>Spermatophyta</taxon>
        <taxon>Magnoliopsida</taxon>
        <taxon>eudicotyledons</taxon>
        <taxon>Gunneridae</taxon>
        <taxon>Pentapetalae</taxon>
        <taxon>asterids</taxon>
        <taxon>lamiids</taxon>
        <taxon>Lamiales</taxon>
        <taxon>Orobanchaceae</taxon>
        <taxon>Rehmannieae</taxon>
        <taxon>Rehmannia</taxon>
    </lineage>
</organism>
<name>A0ABR0XHN0_REHGL</name>
<evidence type="ECO:0000313" key="2">
    <source>
        <dbReference type="Proteomes" id="UP001318860"/>
    </source>
</evidence>
<proteinExistence type="predicted"/>
<dbReference type="EMBL" id="JABTTQ020000004">
    <property type="protein sequence ID" value="KAK6158684.1"/>
    <property type="molecule type" value="Genomic_DNA"/>
</dbReference>
<dbReference type="Proteomes" id="UP001318860">
    <property type="component" value="Unassembled WGS sequence"/>
</dbReference>
<evidence type="ECO:0000313" key="1">
    <source>
        <dbReference type="EMBL" id="KAK6158684.1"/>
    </source>
</evidence>
<reference evidence="1 2" key="1">
    <citation type="journal article" date="2021" name="Comput. Struct. Biotechnol. J.">
        <title>De novo genome assembly of the potent medicinal plant Rehmannia glutinosa using nanopore technology.</title>
        <authorList>
            <person name="Ma L."/>
            <person name="Dong C."/>
            <person name="Song C."/>
            <person name="Wang X."/>
            <person name="Zheng X."/>
            <person name="Niu Y."/>
            <person name="Chen S."/>
            <person name="Feng W."/>
        </authorList>
    </citation>
    <scope>NUCLEOTIDE SEQUENCE [LARGE SCALE GENOMIC DNA]</scope>
    <source>
        <strain evidence="1">DH-2019</strain>
    </source>
</reference>
<comment type="caution">
    <text evidence="1">The sequence shown here is derived from an EMBL/GenBank/DDBJ whole genome shotgun (WGS) entry which is preliminary data.</text>
</comment>
<gene>
    <name evidence="1" type="ORF">DH2020_005998</name>
</gene>
<accession>A0ABR0XHN0</accession>
<dbReference type="PANTHER" id="PTHR11439">
    <property type="entry name" value="GAG-POL-RELATED RETROTRANSPOSON"/>
    <property type="match status" value="1"/>
</dbReference>
<dbReference type="PANTHER" id="PTHR11439:SF486">
    <property type="entry name" value="RLK (RECEPTOR-LIKE KINASE) PROTEIN, PUTATIVE-RELATED"/>
    <property type="match status" value="1"/>
</dbReference>
<dbReference type="CDD" id="cd09272">
    <property type="entry name" value="RNase_HI_RT_Ty1"/>
    <property type="match status" value="1"/>
</dbReference>
<keyword evidence="2" id="KW-1185">Reference proteome</keyword>
<dbReference type="SUPFAM" id="SSF56672">
    <property type="entry name" value="DNA/RNA polymerases"/>
    <property type="match status" value="1"/>
</dbReference>
<sequence length="255" mass="28619">MGELTFFLGLQVKQLKDEIFISQTKYTKDLMKKFGSLLYLTASRPDITFIVGVCARFQSEPKESHMTTAKRILRYLKGWQEVGLWYPKDGGFKLIGYPDSDYAGCTDDRKSTGGHCIMLGGNLLTWSSKKQSVVSRSSVESEYRALTDTNADIIWLHSLLAELGIKTESPSLIWCDNQSATALAANPVFHARTKHVEIDVHFIREKVLAKEIDVGFVPSEDQITDLLTKVVSAPRFQYLCQQLPLGRLPQSPAPD</sequence>
<protein>
    <submittedName>
        <fullName evidence="1">Uncharacterized protein</fullName>
    </submittedName>
</protein>
<dbReference type="InterPro" id="IPR043502">
    <property type="entry name" value="DNA/RNA_pol_sf"/>
</dbReference>